<dbReference type="Gene3D" id="2.60.40.10">
    <property type="entry name" value="Immunoglobulins"/>
    <property type="match status" value="1"/>
</dbReference>
<reference evidence="1" key="1">
    <citation type="journal article" date="2013" name="Environ. Microbiol.">
        <title>Microbiota from the distal guts of lean and obese adolescents exhibit partial functional redundancy besides clear differences in community structure.</title>
        <authorList>
            <person name="Ferrer M."/>
            <person name="Ruiz A."/>
            <person name="Lanza F."/>
            <person name="Haange S.B."/>
            <person name="Oberbach A."/>
            <person name="Till H."/>
            <person name="Bargiela R."/>
            <person name="Campoy C."/>
            <person name="Segura M.T."/>
            <person name="Richter M."/>
            <person name="von Bergen M."/>
            <person name="Seifert J."/>
            <person name="Suarez A."/>
        </authorList>
    </citation>
    <scope>NUCLEOTIDE SEQUENCE</scope>
</reference>
<gene>
    <name evidence="1" type="ORF">LEA_16335</name>
</gene>
<dbReference type="InterPro" id="IPR013783">
    <property type="entry name" value="Ig-like_fold"/>
</dbReference>
<dbReference type="EMBL" id="AJWY01011165">
    <property type="protein sequence ID" value="EKC53507.1"/>
    <property type="molecule type" value="Genomic_DNA"/>
</dbReference>
<feature type="non-terminal residue" evidence="1">
    <location>
        <position position="218"/>
    </location>
</feature>
<sequence>VGRSENEKDEDGNVTEKIVMYDTYAASSVNFTAKADMAVSGTWVLDGEEVKTGTFEHTSEIAIPLKDLADGDHTLQIYGKNEKGDGFDQSFVFNIDTTAPTLMLTSPTNGSGFAEDGTLTISGITEPDAKLTITVDGKPLTREKTLGDLGTALGEGNEFAYEVNIGSGYYKKEVEITVSDAVGNKETARNSVYNDGMGNIKNLDIALSADTTETTQKQ</sequence>
<accession>K1RYC7</accession>
<protein>
    <submittedName>
        <fullName evidence="1">Uncharacterized protein</fullName>
    </submittedName>
</protein>
<feature type="non-terminal residue" evidence="1">
    <location>
        <position position="1"/>
    </location>
</feature>
<dbReference type="AlphaFoldDB" id="K1RYC7"/>
<evidence type="ECO:0000313" key="1">
    <source>
        <dbReference type="EMBL" id="EKC53507.1"/>
    </source>
</evidence>
<organism evidence="1">
    <name type="scientific">human gut metagenome</name>
    <dbReference type="NCBI Taxonomy" id="408170"/>
    <lineage>
        <taxon>unclassified sequences</taxon>
        <taxon>metagenomes</taxon>
        <taxon>organismal metagenomes</taxon>
    </lineage>
</organism>
<proteinExistence type="predicted"/>
<name>K1RYC7_9ZZZZ</name>
<comment type="caution">
    <text evidence="1">The sequence shown here is derived from an EMBL/GenBank/DDBJ whole genome shotgun (WGS) entry which is preliminary data.</text>
</comment>